<dbReference type="InterPro" id="IPR013249">
    <property type="entry name" value="RNA_pol_sigma70_r4_t2"/>
</dbReference>
<dbReference type="NCBIfam" id="TIGR02937">
    <property type="entry name" value="sigma70-ECF"/>
    <property type="match status" value="1"/>
</dbReference>
<dbReference type="Proteomes" id="UP000228680">
    <property type="component" value="Unassembled WGS sequence"/>
</dbReference>
<dbReference type="OrthoDB" id="9794508at2"/>
<dbReference type="SUPFAM" id="SSF88659">
    <property type="entry name" value="Sigma3 and sigma4 domains of RNA polymerase sigma factors"/>
    <property type="match status" value="1"/>
</dbReference>
<dbReference type="Gene3D" id="1.10.1740.10">
    <property type="match status" value="1"/>
</dbReference>
<dbReference type="InterPro" id="IPR007627">
    <property type="entry name" value="RNA_pol_sigma70_r2"/>
</dbReference>
<dbReference type="InterPro" id="IPR013324">
    <property type="entry name" value="RNA_pol_sigma_r3/r4-like"/>
</dbReference>
<dbReference type="InterPro" id="IPR014284">
    <property type="entry name" value="RNA_pol_sigma-70_dom"/>
</dbReference>
<dbReference type="InterPro" id="IPR036388">
    <property type="entry name" value="WH-like_DNA-bd_sf"/>
</dbReference>
<keyword evidence="8" id="KW-1185">Reference proteome</keyword>
<reference evidence="7 8" key="1">
    <citation type="submission" date="2017-10" db="EMBL/GenBank/DDBJ databases">
        <title>Draft genome of Chryseomicrobium casticus sp. nov.</title>
        <authorList>
            <person name="Chakraborty R."/>
            <person name="Saha T."/>
        </authorList>
    </citation>
    <scope>NUCLEOTIDE SEQUENCE [LARGE SCALE GENOMIC DNA]</scope>
    <source>
        <strain evidence="7 8">ET03</strain>
    </source>
</reference>
<dbReference type="SUPFAM" id="SSF88946">
    <property type="entry name" value="Sigma2 domain of RNA polymerase sigma factors"/>
    <property type="match status" value="1"/>
</dbReference>
<comment type="similarity">
    <text evidence="1">Belongs to the sigma-70 factor family. ECF subfamily.</text>
</comment>
<dbReference type="EMBL" id="PCGR01000003">
    <property type="protein sequence ID" value="PJK16108.1"/>
    <property type="molecule type" value="Genomic_DNA"/>
</dbReference>
<evidence type="ECO:0000256" key="1">
    <source>
        <dbReference type="ARBA" id="ARBA00010641"/>
    </source>
</evidence>
<sequence length="183" mass="21514">MQSNQETISDWFYLYSQEIYNFLVYYTGTRDVEDLVQEVFIKAGKGLGSYRKEASPKTWLMRIARNVAIDKARTKETRLSRLSLPWQDSSNHRQTSSSPEQILLENEEKSELYQLINQQKKKFRDVLILRGIQGLSVSETALILDCKETAVRTNYHRAIQALKNEPNWRDLYERSTPHSRHQT</sequence>
<dbReference type="GO" id="GO:0003677">
    <property type="term" value="F:DNA binding"/>
    <property type="evidence" value="ECO:0007669"/>
    <property type="project" value="InterPro"/>
</dbReference>
<dbReference type="InterPro" id="IPR013325">
    <property type="entry name" value="RNA_pol_sigma_r2"/>
</dbReference>
<dbReference type="Pfam" id="PF04542">
    <property type="entry name" value="Sigma70_r2"/>
    <property type="match status" value="1"/>
</dbReference>
<accession>A0A2M9EY34</accession>
<dbReference type="InterPro" id="IPR039425">
    <property type="entry name" value="RNA_pol_sigma-70-like"/>
</dbReference>
<keyword evidence="3" id="KW-0731">Sigma factor</keyword>
<keyword evidence="2" id="KW-0805">Transcription regulation</keyword>
<dbReference type="PANTHER" id="PTHR43133">
    <property type="entry name" value="RNA POLYMERASE ECF-TYPE SIGMA FACTO"/>
    <property type="match status" value="1"/>
</dbReference>
<dbReference type="RefSeq" id="WP_100353888.1">
    <property type="nucleotide sequence ID" value="NZ_PCGR01000003.1"/>
</dbReference>
<name>A0A2M9EY34_9BACL</name>
<evidence type="ECO:0000256" key="2">
    <source>
        <dbReference type="ARBA" id="ARBA00023015"/>
    </source>
</evidence>
<dbReference type="Pfam" id="PF08281">
    <property type="entry name" value="Sigma70_r4_2"/>
    <property type="match status" value="1"/>
</dbReference>
<dbReference type="GO" id="GO:0016987">
    <property type="term" value="F:sigma factor activity"/>
    <property type="evidence" value="ECO:0007669"/>
    <property type="project" value="UniProtKB-KW"/>
</dbReference>
<feature type="domain" description="RNA polymerase sigma-70 region 2" evidence="5">
    <location>
        <begin position="15"/>
        <end position="75"/>
    </location>
</feature>
<dbReference type="PANTHER" id="PTHR43133:SF60">
    <property type="entry name" value="RNA POLYMERASE SIGMA FACTOR SIGV"/>
    <property type="match status" value="1"/>
</dbReference>
<evidence type="ECO:0000313" key="7">
    <source>
        <dbReference type="EMBL" id="PJK16108.1"/>
    </source>
</evidence>
<organism evidence="7 8">
    <name type="scientific">Chryseomicrobium excrementi</name>
    <dbReference type="NCBI Taxonomy" id="2041346"/>
    <lineage>
        <taxon>Bacteria</taxon>
        <taxon>Bacillati</taxon>
        <taxon>Bacillota</taxon>
        <taxon>Bacilli</taxon>
        <taxon>Bacillales</taxon>
        <taxon>Caryophanaceae</taxon>
        <taxon>Chryseomicrobium</taxon>
    </lineage>
</organism>
<evidence type="ECO:0000256" key="3">
    <source>
        <dbReference type="ARBA" id="ARBA00023082"/>
    </source>
</evidence>
<dbReference type="AlphaFoldDB" id="A0A2M9EY34"/>
<proteinExistence type="inferred from homology"/>
<gene>
    <name evidence="7" type="ORF">CQS04_09325</name>
</gene>
<comment type="caution">
    <text evidence="7">The sequence shown here is derived from an EMBL/GenBank/DDBJ whole genome shotgun (WGS) entry which is preliminary data.</text>
</comment>
<keyword evidence="4" id="KW-0804">Transcription</keyword>
<evidence type="ECO:0000313" key="8">
    <source>
        <dbReference type="Proteomes" id="UP000228680"/>
    </source>
</evidence>
<feature type="domain" description="RNA polymerase sigma factor 70 region 4 type 2" evidence="6">
    <location>
        <begin position="111"/>
        <end position="162"/>
    </location>
</feature>
<evidence type="ECO:0000256" key="4">
    <source>
        <dbReference type="ARBA" id="ARBA00023163"/>
    </source>
</evidence>
<protein>
    <submittedName>
        <fullName evidence="7">RNA polymerase</fullName>
    </submittedName>
</protein>
<dbReference type="GO" id="GO:0006352">
    <property type="term" value="P:DNA-templated transcription initiation"/>
    <property type="evidence" value="ECO:0007669"/>
    <property type="project" value="InterPro"/>
</dbReference>
<dbReference type="Gene3D" id="1.10.10.10">
    <property type="entry name" value="Winged helix-like DNA-binding domain superfamily/Winged helix DNA-binding domain"/>
    <property type="match status" value="1"/>
</dbReference>
<evidence type="ECO:0000259" key="5">
    <source>
        <dbReference type="Pfam" id="PF04542"/>
    </source>
</evidence>
<evidence type="ECO:0000259" key="6">
    <source>
        <dbReference type="Pfam" id="PF08281"/>
    </source>
</evidence>